<dbReference type="InterPro" id="IPR006626">
    <property type="entry name" value="PbH1"/>
</dbReference>
<sequence>MGKYSDILKRNKPDRTSADDPGEALLTARLRERLRTVEQKTGKDSRHYIAASMPGIKGNGKHDDTSGIQSLLEEAKRTKNGISLYFPAGVYKLTSTLMIHEGTRIECHPKAIFNKVHHRGMLKNIEKNSSDTGYEGNGNITIIGGIWDNNGHRYLGGTSFVFGHAKNLIFRDLTIKDVSPGHGMEINSSMNVLIDGCKFIGMAPRKRKFYSEAIQLDLMKSSGVFPWKKSHFDHTPCQDVMITNCYFGSSDRLGSWGRAIGSHSATADRWHKRIIISNNIITGTLQWGIRAYSWEDVTITGNIFDGCGAGLSVDPNYYGDDEVDSEDIFGNQTNDSNQVKRVTIQGNHFIKSGAHGSVMSITGDKRHDMLEVSVTGNTIEGSASTNAIYLAHVTQSSLTDNIIVSAEKGIKLTATTMVNVTGNIIRSISSTGIEAFTGNRDLTIANNALSHVGGHGIWITGNDTTTISNNRLTGIGADYASESQGIRVTSSCNRISLVGNIFSNREPGFQMACAIYTAVCTTNALAVGNNAAGIGLELCDGMSTNGNIG</sequence>
<name>A0A1H4GIG8_9BACI</name>
<dbReference type="Proteomes" id="UP000198584">
    <property type="component" value="Unassembled WGS sequence"/>
</dbReference>
<dbReference type="RefSeq" id="WP_176791661.1">
    <property type="nucleotide sequence ID" value="NZ_FNQR01000016.1"/>
</dbReference>
<accession>A0A1H4GIG8</accession>
<dbReference type="AlphaFoldDB" id="A0A1H4GIG8"/>
<feature type="domain" description="Rhamnogalacturonase A/B/Epimerase-like pectate lyase" evidence="2">
    <location>
        <begin position="55"/>
        <end position="311"/>
    </location>
</feature>
<evidence type="ECO:0000313" key="5">
    <source>
        <dbReference type="Proteomes" id="UP000198584"/>
    </source>
</evidence>
<reference evidence="4 5" key="1">
    <citation type="submission" date="2016-10" db="EMBL/GenBank/DDBJ databases">
        <authorList>
            <person name="de Groot N.N."/>
        </authorList>
    </citation>
    <scope>NUCLEOTIDE SEQUENCE [LARGE SCALE GENOMIC DNA]</scope>
    <source>
        <strain evidence="4 5">CCM7597</strain>
    </source>
</reference>
<proteinExistence type="predicted"/>
<dbReference type="SMART" id="SM00710">
    <property type="entry name" value="PbH1"/>
    <property type="match status" value="9"/>
</dbReference>
<dbReference type="InterPro" id="IPR039448">
    <property type="entry name" value="Beta_helix"/>
</dbReference>
<evidence type="ECO:0000259" key="3">
    <source>
        <dbReference type="Pfam" id="PF13229"/>
    </source>
</evidence>
<gene>
    <name evidence="4" type="ORF">SAMN05421743_11649</name>
</gene>
<feature type="compositionally biased region" description="Basic and acidic residues" evidence="1">
    <location>
        <begin position="1"/>
        <end position="18"/>
    </location>
</feature>
<organism evidence="4 5">
    <name type="scientific">Thalassobacillus cyri</name>
    <dbReference type="NCBI Taxonomy" id="571932"/>
    <lineage>
        <taxon>Bacteria</taxon>
        <taxon>Bacillati</taxon>
        <taxon>Bacillota</taxon>
        <taxon>Bacilli</taxon>
        <taxon>Bacillales</taxon>
        <taxon>Bacillaceae</taxon>
        <taxon>Thalassobacillus</taxon>
    </lineage>
</organism>
<evidence type="ECO:0000313" key="4">
    <source>
        <dbReference type="EMBL" id="SEB09396.1"/>
    </source>
</evidence>
<dbReference type="InterPro" id="IPR012334">
    <property type="entry name" value="Pectin_lyas_fold"/>
</dbReference>
<feature type="domain" description="Right handed beta helix" evidence="3">
    <location>
        <begin position="365"/>
        <end position="502"/>
    </location>
</feature>
<protein>
    <submittedName>
        <fullName evidence="4">Right handed beta helix region</fullName>
    </submittedName>
</protein>
<evidence type="ECO:0000256" key="1">
    <source>
        <dbReference type="SAM" id="MobiDB-lite"/>
    </source>
</evidence>
<dbReference type="Pfam" id="PF12708">
    <property type="entry name" value="Pect-lyase_RHGA_epim"/>
    <property type="match status" value="1"/>
</dbReference>
<keyword evidence="5" id="KW-1185">Reference proteome</keyword>
<feature type="region of interest" description="Disordered" evidence="1">
    <location>
        <begin position="1"/>
        <end position="22"/>
    </location>
</feature>
<dbReference type="SUPFAM" id="SSF51126">
    <property type="entry name" value="Pectin lyase-like"/>
    <property type="match status" value="2"/>
</dbReference>
<dbReference type="EMBL" id="FNQR01000016">
    <property type="protein sequence ID" value="SEB09396.1"/>
    <property type="molecule type" value="Genomic_DNA"/>
</dbReference>
<dbReference type="InterPro" id="IPR024535">
    <property type="entry name" value="RHGA/B-epi-like_pectate_lyase"/>
</dbReference>
<dbReference type="Pfam" id="PF13229">
    <property type="entry name" value="Beta_helix"/>
    <property type="match status" value="1"/>
</dbReference>
<dbReference type="Gene3D" id="2.160.20.10">
    <property type="entry name" value="Single-stranded right-handed beta-helix, Pectin lyase-like"/>
    <property type="match status" value="1"/>
</dbReference>
<evidence type="ECO:0000259" key="2">
    <source>
        <dbReference type="Pfam" id="PF12708"/>
    </source>
</evidence>
<dbReference type="InterPro" id="IPR011050">
    <property type="entry name" value="Pectin_lyase_fold/virulence"/>
</dbReference>
<dbReference type="STRING" id="571932.SAMN05421743_11649"/>